<dbReference type="PANTHER" id="PTHR21716:SF53">
    <property type="entry name" value="PERMEASE PERM-RELATED"/>
    <property type="match status" value="1"/>
</dbReference>
<evidence type="ECO:0000256" key="6">
    <source>
        <dbReference type="ARBA" id="ARBA00022989"/>
    </source>
</evidence>
<name>A0A517P436_9PLAN</name>
<feature type="transmembrane region" description="Helical" evidence="9">
    <location>
        <begin position="290"/>
        <end position="308"/>
    </location>
</feature>
<comment type="similarity">
    <text evidence="2">Belongs to the autoinducer-2 exporter (AI-2E) (TC 2.A.86) family.</text>
</comment>
<feature type="transmembrane region" description="Helical" evidence="9">
    <location>
        <begin position="60"/>
        <end position="84"/>
    </location>
</feature>
<evidence type="ECO:0000256" key="3">
    <source>
        <dbReference type="ARBA" id="ARBA00022448"/>
    </source>
</evidence>
<evidence type="ECO:0000256" key="2">
    <source>
        <dbReference type="ARBA" id="ARBA00009773"/>
    </source>
</evidence>
<feature type="compositionally biased region" description="Low complexity" evidence="8">
    <location>
        <begin position="483"/>
        <end position="495"/>
    </location>
</feature>
<keyword evidence="4" id="KW-1003">Cell membrane</keyword>
<keyword evidence="6 9" id="KW-1133">Transmembrane helix</keyword>
<evidence type="ECO:0000313" key="11">
    <source>
        <dbReference type="Proteomes" id="UP000318741"/>
    </source>
</evidence>
<dbReference type="InterPro" id="IPR002549">
    <property type="entry name" value="AI-2E-like"/>
</dbReference>
<keyword evidence="5 9" id="KW-0812">Transmembrane</keyword>
<feature type="region of interest" description="Disordered" evidence="8">
    <location>
        <begin position="624"/>
        <end position="658"/>
    </location>
</feature>
<comment type="subcellular location">
    <subcellularLocation>
        <location evidence="1">Cell membrane</location>
        <topology evidence="1">Multi-pass membrane protein</topology>
    </subcellularLocation>
</comment>
<organism evidence="10 11">
    <name type="scientific">Alienimonas californiensis</name>
    <dbReference type="NCBI Taxonomy" id="2527989"/>
    <lineage>
        <taxon>Bacteria</taxon>
        <taxon>Pseudomonadati</taxon>
        <taxon>Planctomycetota</taxon>
        <taxon>Planctomycetia</taxon>
        <taxon>Planctomycetales</taxon>
        <taxon>Planctomycetaceae</taxon>
        <taxon>Alienimonas</taxon>
    </lineage>
</organism>
<dbReference type="EMBL" id="CP036265">
    <property type="protein sequence ID" value="QDT14147.1"/>
    <property type="molecule type" value="Genomic_DNA"/>
</dbReference>
<dbReference type="Pfam" id="PF01594">
    <property type="entry name" value="AI-2E_transport"/>
    <property type="match status" value="2"/>
</dbReference>
<dbReference type="AlphaFoldDB" id="A0A517P436"/>
<evidence type="ECO:0000256" key="7">
    <source>
        <dbReference type="ARBA" id="ARBA00023136"/>
    </source>
</evidence>
<feature type="transmembrane region" description="Helical" evidence="9">
    <location>
        <begin position="263"/>
        <end position="283"/>
    </location>
</feature>
<keyword evidence="3" id="KW-0813">Transport</keyword>
<feature type="transmembrane region" description="Helical" evidence="9">
    <location>
        <begin position="29"/>
        <end position="48"/>
    </location>
</feature>
<feature type="transmembrane region" description="Helical" evidence="9">
    <location>
        <begin position="229"/>
        <end position="257"/>
    </location>
</feature>
<gene>
    <name evidence="10" type="primary">tqsA_1</name>
    <name evidence="10" type="ORF">CA12_02150</name>
</gene>
<feature type="transmembrane region" description="Helical" evidence="9">
    <location>
        <begin position="163"/>
        <end position="189"/>
    </location>
</feature>
<evidence type="ECO:0000256" key="5">
    <source>
        <dbReference type="ARBA" id="ARBA00022692"/>
    </source>
</evidence>
<proteinExistence type="inferred from homology"/>
<sequence length="658" mass="69531">MPGAAPDATTKTAAWVAFTIAVLYFAQEVLLPFALAVLLTFLLAPLVSRLRRWGLGRVPAVILVTALTAAIVVSLAAVVAWQIAGLAQDLPKYERNLSAKIDSMEAGTENGTVARLRKMYDRLSARLGADDEVPAAGADDKPVPVEVVEVDAGESATGPLEFALGYLGSLLAPIGVAAVVLVFAVFMLIDREDLRDRLFRLSGVDRLGATTQVLEEAGKRVSRYLLMQLIVNASYGAAVAVGLLVIGLPNAILWGLLATTLRYVPYVGPWIAAAFPITLSVVVSKGWSDPLLIVGMFVVLELISNNVIEPWLYGSGTGVSTMGVLLAAAFWLWLWGPVGLILAMPLTVCLTVVGRHVPQLAFLQVILGDEPVLDPAARLYQRFLSMDADEVDDLVEHLFDPDEPAGWASGEATGAAESPPERTTMAFYDAVLLPALTLAERDRRRGSLDERHERFAHDEARALIAELADRTAAEAPKNGGPVGATTTADGPPAGTPRALVVSARDEADAIAGTALVQLLRARGWDAEALTEETLVSEVAERTATGPHVVVVSALPPGAGAHARSWTRRLRAAAPKLPIIVGLWGGGPGAERLRNRLKDAGADRLSVTLAEAVAHVRALAAAAAATPRTHDAAPTSHGDCPNSNPRPPESQSGSTTTKR</sequence>
<dbReference type="GO" id="GO:0005886">
    <property type="term" value="C:plasma membrane"/>
    <property type="evidence" value="ECO:0007669"/>
    <property type="project" value="UniProtKB-SubCell"/>
</dbReference>
<feature type="region of interest" description="Disordered" evidence="8">
    <location>
        <begin position="472"/>
        <end position="495"/>
    </location>
</feature>
<evidence type="ECO:0000313" key="10">
    <source>
        <dbReference type="EMBL" id="QDT14147.1"/>
    </source>
</evidence>
<feature type="transmembrane region" description="Helical" evidence="9">
    <location>
        <begin position="328"/>
        <end position="353"/>
    </location>
</feature>
<dbReference type="PANTHER" id="PTHR21716">
    <property type="entry name" value="TRANSMEMBRANE PROTEIN"/>
    <property type="match status" value="1"/>
</dbReference>
<reference evidence="10 11" key="1">
    <citation type="submission" date="2019-02" db="EMBL/GenBank/DDBJ databases">
        <title>Deep-cultivation of Planctomycetes and their phenomic and genomic characterization uncovers novel biology.</title>
        <authorList>
            <person name="Wiegand S."/>
            <person name="Jogler M."/>
            <person name="Boedeker C."/>
            <person name="Pinto D."/>
            <person name="Vollmers J."/>
            <person name="Rivas-Marin E."/>
            <person name="Kohn T."/>
            <person name="Peeters S.H."/>
            <person name="Heuer A."/>
            <person name="Rast P."/>
            <person name="Oberbeckmann S."/>
            <person name="Bunk B."/>
            <person name="Jeske O."/>
            <person name="Meyerdierks A."/>
            <person name="Storesund J.E."/>
            <person name="Kallscheuer N."/>
            <person name="Luecker S."/>
            <person name="Lage O.M."/>
            <person name="Pohl T."/>
            <person name="Merkel B.J."/>
            <person name="Hornburger P."/>
            <person name="Mueller R.-W."/>
            <person name="Bruemmer F."/>
            <person name="Labrenz M."/>
            <person name="Spormann A.M."/>
            <person name="Op den Camp H."/>
            <person name="Overmann J."/>
            <person name="Amann R."/>
            <person name="Jetten M.S.M."/>
            <person name="Mascher T."/>
            <person name="Medema M.H."/>
            <person name="Devos D.P."/>
            <person name="Kaster A.-K."/>
            <person name="Ovreas L."/>
            <person name="Rohde M."/>
            <person name="Galperin M.Y."/>
            <person name="Jogler C."/>
        </authorList>
    </citation>
    <scope>NUCLEOTIDE SEQUENCE [LARGE SCALE GENOMIC DNA]</scope>
    <source>
        <strain evidence="10 11">CA12</strain>
    </source>
</reference>
<evidence type="ECO:0000256" key="9">
    <source>
        <dbReference type="SAM" id="Phobius"/>
    </source>
</evidence>
<keyword evidence="7 9" id="KW-0472">Membrane</keyword>
<feature type="compositionally biased region" description="Polar residues" evidence="8">
    <location>
        <begin position="648"/>
        <end position="658"/>
    </location>
</feature>
<protein>
    <submittedName>
        <fullName evidence="10">AI-2 transport protein TqsA</fullName>
    </submittedName>
</protein>
<evidence type="ECO:0000256" key="8">
    <source>
        <dbReference type="SAM" id="MobiDB-lite"/>
    </source>
</evidence>
<accession>A0A517P436</accession>
<evidence type="ECO:0000256" key="1">
    <source>
        <dbReference type="ARBA" id="ARBA00004651"/>
    </source>
</evidence>
<dbReference type="Gene3D" id="3.40.50.280">
    <property type="entry name" value="Cobalamin-binding domain"/>
    <property type="match status" value="1"/>
</dbReference>
<dbReference type="Proteomes" id="UP000318741">
    <property type="component" value="Chromosome"/>
</dbReference>
<evidence type="ECO:0000256" key="4">
    <source>
        <dbReference type="ARBA" id="ARBA00022475"/>
    </source>
</evidence>
<keyword evidence="11" id="KW-1185">Reference proteome</keyword>
<dbReference type="KEGG" id="acaf:CA12_02150"/>